<dbReference type="InterPro" id="IPR013783">
    <property type="entry name" value="Ig-like_fold"/>
</dbReference>
<dbReference type="SMART" id="SM00112">
    <property type="entry name" value="CA"/>
    <property type="match status" value="1"/>
</dbReference>
<dbReference type="CDD" id="cd11304">
    <property type="entry name" value="Cadherin_repeat"/>
    <property type="match status" value="1"/>
</dbReference>
<dbReference type="InterPro" id="IPR050557">
    <property type="entry name" value="RTX_toxin/Mannuronan_C5-epim"/>
</dbReference>
<evidence type="ECO:0000256" key="2">
    <source>
        <dbReference type="ARBA" id="ARBA00022525"/>
    </source>
</evidence>
<dbReference type="Proteomes" id="UP001198602">
    <property type="component" value="Unassembled WGS sequence"/>
</dbReference>
<dbReference type="SUPFAM" id="SSF51120">
    <property type="entry name" value="beta-Roll"/>
    <property type="match status" value="1"/>
</dbReference>
<keyword evidence="2" id="KW-0964">Secreted</keyword>
<dbReference type="InterPro" id="IPR044016">
    <property type="entry name" value="Big_13"/>
</dbReference>
<dbReference type="InterPro" id="IPR011049">
    <property type="entry name" value="Serralysin-like_metalloprot_C"/>
</dbReference>
<dbReference type="SUPFAM" id="SSF49313">
    <property type="entry name" value="Cadherin-like"/>
    <property type="match status" value="1"/>
</dbReference>
<feature type="domain" description="Cadherin" evidence="3">
    <location>
        <begin position="1150"/>
        <end position="1250"/>
    </location>
</feature>
<dbReference type="InterPro" id="IPR018511">
    <property type="entry name" value="Hemolysin-typ_Ca-bd_CS"/>
</dbReference>
<evidence type="ECO:0000259" key="3">
    <source>
        <dbReference type="PROSITE" id="PS50268"/>
    </source>
</evidence>
<dbReference type="Gene3D" id="2.60.40.60">
    <property type="entry name" value="Cadherins"/>
    <property type="match status" value="1"/>
</dbReference>
<evidence type="ECO:0000256" key="1">
    <source>
        <dbReference type="ARBA" id="ARBA00004613"/>
    </source>
</evidence>
<keyword evidence="5" id="KW-1185">Reference proteome</keyword>
<dbReference type="InterPro" id="IPR002126">
    <property type="entry name" value="Cadherin-like_dom"/>
</dbReference>
<evidence type="ECO:0000313" key="5">
    <source>
        <dbReference type="Proteomes" id="UP001198602"/>
    </source>
</evidence>
<dbReference type="Pfam" id="PF00353">
    <property type="entry name" value="HemolysinCabind"/>
    <property type="match status" value="3"/>
</dbReference>
<dbReference type="InterPro" id="IPR015919">
    <property type="entry name" value="Cadherin-like_sf"/>
</dbReference>
<accession>A0ABS7Y4T5</accession>
<dbReference type="Gene3D" id="2.150.10.10">
    <property type="entry name" value="Serralysin-like metalloprotease, C-terminal"/>
    <property type="match status" value="2"/>
</dbReference>
<dbReference type="Gene3D" id="2.60.40.10">
    <property type="entry name" value="Immunoglobulins"/>
    <property type="match status" value="8"/>
</dbReference>
<dbReference type="PROSITE" id="PS50268">
    <property type="entry name" value="CADHERIN_2"/>
    <property type="match status" value="1"/>
</dbReference>
<dbReference type="PROSITE" id="PS00330">
    <property type="entry name" value="HEMOLYSIN_CALCIUM"/>
    <property type="match status" value="2"/>
</dbReference>
<dbReference type="EMBL" id="JAHYBX010000001">
    <property type="protein sequence ID" value="MCA1854353.1"/>
    <property type="molecule type" value="Genomic_DNA"/>
</dbReference>
<comment type="subcellular location">
    <subcellularLocation>
        <location evidence="1">Secreted</location>
    </subcellularLocation>
</comment>
<dbReference type="Pfam" id="PF19077">
    <property type="entry name" value="Big_13"/>
    <property type="match status" value="9"/>
</dbReference>
<evidence type="ECO:0000313" key="4">
    <source>
        <dbReference type="EMBL" id="MCA1854353.1"/>
    </source>
</evidence>
<gene>
    <name evidence="4" type="ORF">LE190_00220</name>
</gene>
<dbReference type="Pfam" id="PF14252">
    <property type="entry name" value="DUF4347"/>
    <property type="match status" value="1"/>
</dbReference>
<proteinExistence type="predicted"/>
<sequence>MAITRTVFIDTAYSNYADLASHYDAQSVHVILLDDTTPHGTQIQDWLAGHADEAESINVVTPSSGVTGLFTPRVAFIDPGVSGIEIIIAGMPPNVTVVLLDAERDGVAQIHDFLAANTGQVGAIDIITDLAGVDVVSHGAPGEVQLGSTVLNAATLATYGAQLAAIGSHLGAGADLLLYGCDVASGSVGQQFIAALASATGVDVAASTNLTGGSAAGGDWTLEASTGEIETEALNIAAYDRVLDTASGITDFTLSADTGRSSTDAVTNTASQTITGHFTASTQNAATPTIYVSTDGTGNTRTLANVDYTADSGSGSFSVNVTLAAGTGKTIQFWSGVNGNNKIAERAYTLDTSAPATTVATVRFSSDAGVPGDFITNTPAQTITGTLSAPTAAGDVVRISLDNGATWQTATNVIGQNAFSLSGIVLAGSNTMQLKVEDLAGNAGPVRSQAYVLDTAAVAGTLAFGNLNDSGITGDGITNDTAFNLTLAGNEAGSNVVYEVSRNGGAFSVTSAAQSGLADGSYLFRARVADIAGNTAPTNTLSVTIDATPPAAPGITGFSDSSGSGADTLTSDRRPTLTINAEADTRVEVYLGNVMVGTAAQTAAGSGVYTFTSAELADGSYSFTARSIDRAGNSSAASAPQALTVDTSLSAPTLMLATNSGAGDDLLTNDASLVFNAPDNDAVRVITVNGNTVDAYNPAILEDGAHTVTVTDTDAAGNTKTASLSFTLDRSLTAPTVALAADSGAPGDGLTNDASLVFNEPDNDAVRVIKVNGDTVNAYNPATLQEGANIVTVTDTDAAGNTKTASLSFTLDRSLTAPTVALAADSGASDDGLTNDASLVFNEPDNDAVRVIKVNGNTVNGYNPATLDDGAHTVTVTDTDAAGNTKTTSLSFTLDRSLSAPTVALAADSGAPGDGLTNDANLVFNTPDNDAVRVIKVNGNAVNAYNPSMLEDGSHTVTVTDTDAAGNTKTASLSFTLDRSLTAPTLSLAADSGASGDGLTNDARLVFNEPDNDAVRVIKVNGNTVDHYDASALQDGAHTVTVTDTDTAGNTRTTLLSFTLDTTLNAPTLALTTNSGAPNDMLTNDARLTFNGPDMDATRVITVNGTQVGNYDAAALADGDYTVMVTDTDGAHNSKSESISFTLDRSGPLFSSGASASVAENTGANQLVYQAQATDAHAFTFSLEGADAGRFDISATGAVTLKDNPDFEAKNTYQFGVRATDAAGNRTIQTVSLGVTNVNEGPTANVVPLCTVENAPISFQASNVVTDPDAGDTHTLTLNTSSAVLSWDEGSTSTQLINPVTRAVVNLSSLTVKATVSADGSTVTLTPPAELDWMVTGQKMKATFVYTATDAGGMSSTNSVTLTVTGSTNDKGKNLNGGNGNDTLSGDTNTNAEDVLQGGNGNDTLSGHGGSDALYGGNGDDMLSGGAGIDYLYGDSGDDRLDGGTDGDFLFGGKGNDIVTGGAGADKFVFEAQSGNDRITDFKLAEGDKLFFTNMLATMNANDFIAKYVTDTGNDLLISMPGGSVVLVGVQSVDGLAAALVFGPM</sequence>
<dbReference type="PANTHER" id="PTHR38340:SF1">
    <property type="entry name" value="S-LAYER PROTEIN"/>
    <property type="match status" value="1"/>
</dbReference>
<name>A0ABS7Y4T5_9BURK</name>
<protein>
    <submittedName>
        <fullName evidence="4">Ig-like domain-containing protein</fullName>
    </submittedName>
</protein>
<dbReference type="InterPro" id="IPR001343">
    <property type="entry name" value="Hemolysn_Ca-bd"/>
</dbReference>
<comment type="caution">
    <text evidence="4">The sequence shown here is derived from an EMBL/GenBank/DDBJ whole genome shotgun (WGS) entry which is preliminary data.</text>
</comment>
<reference evidence="4 5" key="1">
    <citation type="submission" date="2021-07" db="EMBL/GenBank/DDBJ databases">
        <title>Characterization of Violacein-producing bacteria and related species.</title>
        <authorList>
            <person name="Wilson H.S."/>
            <person name="De Leon M.E."/>
        </authorList>
    </citation>
    <scope>NUCLEOTIDE SEQUENCE [LARGE SCALE GENOMIC DNA]</scope>
    <source>
        <strain evidence="4 5">HSC-2F05</strain>
    </source>
</reference>
<dbReference type="RefSeq" id="WP_225236834.1">
    <property type="nucleotide sequence ID" value="NZ_JAHYBX010000001.1"/>
</dbReference>
<dbReference type="InterPro" id="IPR025592">
    <property type="entry name" value="DUF4347"/>
</dbReference>
<dbReference type="PANTHER" id="PTHR38340">
    <property type="entry name" value="S-LAYER PROTEIN"/>
    <property type="match status" value="1"/>
</dbReference>
<dbReference type="PRINTS" id="PR00313">
    <property type="entry name" value="CABNDNGRPT"/>
</dbReference>
<organism evidence="4 5">
    <name type="scientific">Massilia hydrophila</name>
    <dbReference type="NCBI Taxonomy" id="3044279"/>
    <lineage>
        <taxon>Bacteria</taxon>
        <taxon>Pseudomonadati</taxon>
        <taxon>Pseudomonadota</taxon>
        <taxon>Betaproteobacteria</taxon>
        <taxon>Burkholderiales</taxon>
        <taxon>Oxalobacteraceae</taxon>
        <taxon>Telluria group</taxon>
        <taxon>Massilia</taxon>
    </lineage>
</organism>